<dbReference type="NCBIfam" id="TIGR02532">
    <property type="entry name" value="IV_pilin_GFxxxE"/>
    <property type="match status" value="1"/>
</dbReference>
<sequence>MLASIAMKRRFHTLKVRVAGLTLIEILVGVAILGVIVAVAVPSMSDLLERRRVIAAAEEVAGILNYAKAETNATNSELDVNFQPDSAMSCAVVAPAVGYNRCQCNRTPSTVCQNSGAVALRLFQLPKTYVKFEAAATWGSLANRYYLKFSREQSIIKMEDFRVNVTGLKKGYNLRVEVNTIGRVKICSPSSANAITGYGACTPLSP</sequence>
<protein>
    <submittedName>
        <fullName evidence="2">Prepilin-type N-terminal cleavage/methylation domain-containing protein</fullName>
    </submittedName>
</protein>
<comment type="caution">
    <text evidence="2">The sequence shown here is derived from an EMBL/GenBank/DDBJ whole genome shotgun (WGS) entry which is preliminary data.</text>
</comment>
<reference evidence="2 3" key="1">
    <citation type="submission" date="2023-07" db="EMBL/GenBank/DDBJ databases">
        <title>Sorghum-associated microbial communities from plants grown in Nebraska, USA.</title>
        <authorList>
            <person name="Schachtman D."/>
        </authorList>
    </citation>
    <scope>NUCLEOTIDE SEQUENCE [LARGE SCALE GENOMIC DNA]</scope>
    <source>
        <strain evidence="2 3">BE314</strain>
    </source>
</reference>
<gene>
    <name evidence="2" type="ORF">J2X20_000102</name>
</gene>
<keyword evidence="1" id="KW-0812">Transmembrane</keyword>
<dbReference type="SUPFAM" id="SSF54523">
    <property type="entry name" value="Pili subunits"/>
    <property type="match status" value="1"/>
</dbReference>
<proteinExistence type="predicted"/>
<keyword evidence="3" id="KW-1185">Reference proteome</keyword>
<evidence type="ECO:0000313" key="3">
    <source>
        <dbReference type="Proteomes" id="UP001180453"/>
    </source>
</evidence>
<dbReference type="EMBL" id="JAVDXU010000001">
    <property type="protein sequence ID" value="MDR7267473.1"/>
    <property type="molecule type" value="Genomic_DNA"/>
</dbReference>
<organism evidence="2 3">
    <name type="scientific">Roseateles saccharophilus</name>
    <name type="common">Pseudomonas saccharophila</name>
    <dbReference type="NCBI Taxonomy" id="304"/>
    <lineage>
        <taxon>Bacteria</taxon>
        <taxon>Pseudomonadati</taxon>
        <taxon>Pseudomonadota</taxon>
        <taxon>Betaproteobacteria</taxon>
        <taxon>Burkholderiales</taxon>
        <taxon>Sphaerotilaceae</taxon>
        <taxon>Roseateles</taxon>
    </lineage>
</organism>
<evidence type="ECO:0000313" key="2">
    <source>
        <dbReference type="EMBL" id="MDR7267473.1"/>
    </source>
</evidence>
<keyword evidence="1" id="KW-0472">Membrane</keyword>
<feature type="transmembrane region" description="Helical" evidence="1">
    <location>
        <begin position="21"/>
        <end position="41"/>
    </location>
</feature>
<dbReference type="InterPro" id="IPR012902">
    <property type="entry name" value="N_methyl_site"/>
</dbReference>
<dbReference type="PROSITE" id="PS00409">
    <property type="entry name" value="PROKAR_NTER_METHYL"/>
    <property type="match status" value="1"/>
</dbReference>
<evidence type="ECO:0000256" key="1">
    <source>
        <dbReference type="SAM" id="Phobius"/>
    </source>
</evidence>
<keyword evidence="1" id="KW-1133">Transmembrane helix</keyword>
<name>A0ABU1YF78_ROSSA</name>
<accession>A0ABU1YF78</accession>
<dbReference type="Proteomes" id="UP001180453">
    <property type="component" value="Unassembled WGS sequence"/>
</dbReference>
<dbReference type="InterPro" id="IPR045584">
    <property type="entry name" value="Pilin-like"/>
</dbReference>
<dbReference type="Gene3D" id="3.30.700.10">
    <property type="entry name" value="Glycoprotein, Type 4 Pilin"/>
    <property type="match status" value="1"/>
</dbReference>